<feature type="compositionally biased region" description="Basic and acidic residues" evidence="4">
    <location>
        <begin position="721"/>
        <end position="733"/>
    </location>
</feature>
<dbReference type="Pfam" id="PF00400">
    <property type="entry name" value="WD40"/>
    <property type="match status" value="2"/>
</dbReference>
<gene>
    <name evidence="6" type="ORF">CALCODRAFT_495314</name>
</gene>
<feature type="repeat" description="WD" evidence="3">
    <location>
        <begin position="568"/>
        <end position="582"/>
    </location>
</feature>
<dbReference type="EMBL" id="KV423954">
    <property type="protein sequence ID" value="KZT58211.1"/>
    <property type="molecule type" value="Genomic_DNA"/>
</dbReference>
<evidence type="ECO:0000256" key="3">
    <source>
        <dbReference type="PROSITE-ProRule" id="PRU00221"/>
    </source>
</evidence>
<organism evidence="6 7">
    <name type="scientific">Calocera cornea HHB12733</name>
    <dbReference type="NCBI Taxonomy" id="1353952"/>
    <lineage>
        <taxon>Eukaryota</taxon>
        <taxon>Fungi</taxon>
        <taxon>Dikarya</taxon>
        <taxon>Basidiomycota</taxon>
        <taxon>Agaricomycotina</taxon>
        <taxon>Dacrymycetes</taxon>
        <taxon>Dacrymycetales</taxon>
        <taxon>Dacrymycetaceae</taxon>
        <taxon>Calocera</taxon>
    </lineage>
</organism>
<dbReference type="SMART" id="SM00256">
    <property type="entry name" value="FBOX"/>
    <property type="match status" value="1"/>
</dbReference>
<dbReference type="PROSITE" id="PS50082">
    <property type="entry name" value="WD_REPEATS_2"/>
    <property type="match status" value="2"/>
</dbReference>
<dbReference type="SUPFAM" id="SSF81383">
    <property type="entry name" value="F-box domain"/>
    <property type="match status" value="1"/>
</dbReference>
<feature type="domain" description="F-box" evidence="5">
    <location>
        <begin position="37"/>
        <end position="83"/>
    </location>
</feature>
<evidence type="ECO:0000256" key="4">
    <source>
        <dbReference type="SAM" id="MobiDB-lite"/>
    </source>
</evidence>
<name>A0A165GL88_9BASI</name>
<feature type="region of interest" description="Disordered" evidence="4">
    <location>
        <begin position="856"/>
        <end position="913"/>
    </location>
</feature>
<dbReference type="Pfam" id="PF12937">
    <property type="entry name" value="F-box-like"/>
    <property type="match status" value="1"/>
</dbReference>
<dbReference type="InterPro" id="IPR050349">
    <property type="entry name" value="WD_LIS1/nudF_dynein_reg"/>
</dbReference>
<accession>A0A165GL88</accession>
<dbReference type="InterPro" id="IPR036047">
    <property type="entry name" value="F-box-like_dom_sf"/>
</dbReference>
<evidence type="ECO:0000313" key="6">
    <source>
        <dbReference type="EMBL" id="KZT58211.1"/>
    </source>
</evidence>
<evidence type="ECO:0000259" key="5">
    <source>
        <dbReference type="PROSITE" id="PS50181"/>
    </source>
</evidence>
<dbReference type="Gene3D" id="2.130.10.10">
    <property type="entry name" value="YVTN repeat-like/Quinoprotein amine dehydrogenase"/>
    <property type="match status" value="2"/>
</dbReference>
<protein>
    <recommendedName>
        <fullName evidence="5">F-box domain-containing protein</fullName>
    </recommendedName>
</protein>
<evidence type="ECO:0000313" key="7">
    <source>
        <dbReference type="Proteomes" id="UP000076842"/>
    </source>
</evidence>
<keyword evidence="1 3" id="KW-0853">WD repeat</keyword>
<dbReference type="SUPFAM" id="SSF50978">
    <property type="entry name" value="WD40 repeat-like"/>
    <property type="match status" value="1"/>
</dbReference>
<dbReference type="OrthoDB" id="429520at2759"/>
<dbReference type="PROSITE" id="PS50181">
    <property type="entry name" value="FBOX"/>
    <property type="match status" value="1"/>
</dbReference>
<keyword evidence="7" id="KW-1185">Reference proteome</keyword>
<dbReference type="SMART" id="SM00320">
    <property type="entry name" value="WD40"/>
    <property type="match status" value="4"/>
</dbReference>
<evidence type="ECO:0000256" key="1">
    <source>
        <dbReference type="ARBA" id="ARBA00022574"/>
    </source>
</evidence>
<dbReference type="STRING" id="1353952.A0A165GL88"/>
<proteinExistence type="predicted"/>
<dbReference type="Proteomes" id="UP000076842">
    <property type="component" value="Unassembled WGS sequence"/>
</dbReference>
<dbReference type="Gene3D" id="1.20.1280.50">
    <property type="match status" value="1"/>
</dbReference>
<dbReference type="PROSITE" id="PS50294">
    <property type="entry name" value="WD_REPEATS_REGION"/>
    <property type="match status" value="1"/>
</dbReference>
<evidence type="ECO:0000256" key="2">
    <source>
        <dbReference type="ARBA" id="ARBA00022737"/>
    </source>
</evidence>
<dbReference type="InterPro" id="IPR015943">
    <property type="entry name" value="WD40/YVTN_repeat-like_dom_sf"/>
</dbReference>
<feature type="region of interest" description="Disordered" evidence="4">
    <location>
        <begin position="721"/>
        <end position="777"/>
    </location>
</feature>
<keyword evidence="2" id="KW-0677">Repeat</keyword>
<feature type="compositionally biased region" description="Polar residues" evidence="4">
    <location>
        <begin position="856"/>
        <end position="894"/>
    </location>
</feature>
<reference evidence="6 7" key="1">
    <citation type="journal article" date="2016" name="Mol. Biol. Evol.">
        <title>Comparative Genomics of Early-Diverging Mushroom-Forming Fungi Provides Insights into the Origins of Lignocellulose Decay Capabilities.</title>
        <authorList>
            <person name="Nagy L.G."/>
            <person name="Riley R."/>
            <person name="Tritt A."/>
            <person name="Adam C."/>
            <person name="Daum C."/>
            <person name="Floudas D."/>
            <person name="Sun H."/>
            <person name="Yadav J.S."/>
            <person name="Pangilinan J."/>
            <person name="Larsson K.H."/>
            <person name="Matsuura K."/>
            <person name="Barry K."/>
            <person name="Labutti K."/>
            <person name="Kuo R."/>
            <person name="Ohm R.A."/>
            <person name="Bhattacharya S.S."/>
            <person name="Shirouzu T."/>
            <person name="Yoshinaga Y."/>
            <person name="Martin F.M."/>
            <person name="Grigoriev I.V."/>
            <person name="Hibbett D.S."/>
        </authorList>
    </citation>
    <scope>NUCLEOTIDE SEQUENCE [LARGE SCALE GENOMIC DNA]</scope>
    <source>
        <strain evidence="6 7">HHB12733</strain>
    </source>
</reference>
<sequence length="991" mass="106874">MQTRPTSAYPKHHQLKKYTQKPRIHSYSQHGAQQHPYAFLLSLPEESLTHVTAYLDPPSLYKLALTCRRLRDHVAQDTVWHRAFLWAYLGIGPEDGDDSVDIAELLLRRRENTWKKEYVSRWMLIRRVQHSRNATVTHVPTHSAISSHLYFPTTQAMLSASLAYGIVARSLPLTGRVLKGYLDAQGTFNGVGIGNPNAEFSVEVSTISLGKEGDAEEGSTGRILWGFRNGDVAVTRGVKPSEVGRTARLVRSAAVDAHKHRVEALAMGQSGTVASAGADGRVKLWDGAGSGHNLKCIWASSPAPSGTVIGPLCQIQYDGGFVIAASTGGQVLVWHGVEVSTLLAAREMINGKAPQVIAPPTTPTPAGAPQDAAHLNLQPSTLLLNVVSSDTAYILVHYGEADHFWRLRIDVPAMPGHLGTKMDVQHTMFAGGAVGSVTALVASFAPATPLAASSVPSPMLPSPAPEPAADTMFEMSDIPTRAQPAILQVDVDAYVTVRTSKARSFIVSGDSLGRVCLWDWEANGILPPRQDVYAPKALGSTAPVVGAWRKWEAHDDGGVSALKLRAGLLVTGSSQGSVRIWDPLPPSDSPVPLRILPSPSPRPQNGHSWEGVTQLSFEGDVVVASVGSRVIAWRGGNLGRDKPGKGKGKGRSASRVVSGKFAQQIEMERDINDSRRDLETEQQVVRSKIVREREQLERLGELGLDEIGALEYALMLSRDEEERRMVDSTRVSEDELAWQEIGTSSRRNRGDQVDISPDTSPSMSRGSSYSQEPFTTGSWRVSTSPAARYLSSSAHSSSSFLSSPRLAASLTNAKVQISPLLRPEPTHAGASYNADLSISPPNFSLEAPARNVSIPTTPINFPSLPPSSRTSAQSSPRLSPVDGTTPSRPTSRSVGNEKSRIKGWNVIARSPPATPPLNGITSAVEIPTTQFAPQPIKGLEIQSPGRTSLLSAQLASLTPREVPRNLDEEDEMLRYVMELSLAEARSTGMEV</sequence>
<feature type="repeat" description="WD" evidence="3">
    <location>
        <begin position="255"/>
        <end position="286"/>
    </location>
</feature>
<dbReference type="InterPro" id="IPR003903">
    <property type="entry name" value="UIM_dom"/>
</dbReference>
<dbReference type="InterPro" id="IPR001680">
    <property type="entry name" value="WD40_rpt"/>
</dbReference>
<dbReference type="PANTHER" id="PTHR44129">
    <property type="entry name" value="WD REPEAT-CONTAINING PROTEIN POP1"/>
    <property type="match status" value="1"/>
</dbReference>
<dbReference type="PROSITE" id="PS50330">
    <property type="entry name" value="UIM"/>
    <property type="match status" value="1"/>
</dbReference>
<feature type="compositionally biased region" description="Polar residues" evidence="4">
    <location>
        <begin position="757"/>
        <end position="777"/>
    </location>
</feature>
<dbReference type="InterPro" id="IPR001810">
    <property type="entry name" value="F-box_dom"/>
</dbReference>
<dbReference type="AlphaFoldDB" id="A0A165GL88"/>
<dbReference type="InParanoid" id="A0A165GL88"/>
<dbReference type="InterPro" id="IPR036322">
    <property type="entry name" value="WD40_repeat_dom_sf"/>
</dbReference>